<evidence type="ECO:0000256" key="2">
    <source>
        <dbReference type="SAM" id="Phobius"/>
    </source>
</evidence>
<dbReference type="AlphaFoldDB" id="A0A9J6PBX9"/>
<feature type="transmembrane region" description="Helical" evidence="2">
    <location>
        <begin position="592"/>
        <end position="622"/>
    </location>
</feature>
<feature type="transmembrane region" description="Helical" evidence="2">
    <location>
        <begin position="130"/>
        <end position="148"/>
    </location>
</feature>
<feature type="transmembrane region" description="Helical" evidence="2">
    <location>
        <begin position="331"/>
        <end position="351"/>
    </location>
</feature>
<feature type="transmembrane region" description="Helical" evidence="2">
    <location>
        <begin position="153"/>
        <end position="171"/>
    </location>
</feature>
<dbReference type="Proteomes" id="UP001055804">
    <property type="component" value="Unassembled WGS sequence"/>
</dbReference>
<feature type="transmembrane region" description="Helical" evidence="2">
    <location>
        <begin position="74"/>
        <end position="91"/>
    </location>
</feature>
<feature type="transmembrane region" description="Helical" evidence="2">
    <location>
        <begin position="103"/>
        <end position="124"/>
    </location>
</feature>
<gene>
    <name evidence="4" type="ORF">NJQ99_06350</name>
</gene>
<evidence type="ECO:0000313" key="4">
    <source>
        <dbReference type="EMBL" id="MCP1336025.1"/>
    </source>
</evidence>
<evidence type="ECO:0000256" key="1">
    <source>
        <dbReference type="RuleBase" id="RU369079"/>
    </source>
</evidence>
<dbReference type="Pfam" id="PF06808">
    <property type="entry name" value="DctM"/>
    <property type="match status" value="1"/>
</dbReference>
<feature type="transmembrane region" description="Helical" evidence="2">
    <location>
        <begin position="561"/>
        <end position="580"/>
    </location>
</feature>
<keyword evidence="1" id="KW-0813">Transport</keyword>
<name>A0A9J6PBX9_9PROT</name>
<dbReference type="InterPro" id="IPR021814">
    <property type="entry name" value="DUF3394"/>
</dbReference>
<feature type="transmembrane region" description="Helical" evidence="2">
    <location>
        <begin position="446"/>
        <end position="467"/>
    </location>
</feature>
<feature type="transmembrane region" description="Helical" evidence="2">
    <location>
        <begin position="513"/>
        <end position="541"/>
    </location>
</feature>
<sequence>MSDRAAGTGAVSAGDLVAETDTGARQPPGAMGTVIAATAFIWSLFQLYISSPLPFILTRITGLNLVFNTDEARAIHLAFGFGLAALAYPLFKSSPRDRIPLYDWLLVILGVGACLYLVVFADSISTRPGLPTATDLVVSSVGLVVLLISAYRALGLPLVIVASVFLLYVFFGHNPVLPDAIQWKGASYGKAMWHFWMQTEGVFGVALGVSASMIFLFVLFGALLDKAGAGNYFIQVAYSLLGHLRGGPAKAAVLSSAMTGMISGSSIANTVTTGTFTIPLMKRTGFPAEKAGAVEVASSTNGQLTPPVMGAAAFLMVEYVGISYLEVVRHAFLPAVISYIALLYIVHLEALKLGLKGMERSGPARTALERLFGVATGFVGVIVLAAALYYGLGWTKDIFGDATFYAVGVIFVVAYLALLKLAASYPDLKADDPEADITEIPDPKRTAVTGLHFLLPIVVLVWCLMIERLSPALSAYWATVCMVFIVLTQHPIKAFFRGETGYGDRLRRGVAEFVAGMISGARNMIGIAVATGAAGVIVGTISLTGAHQVMGEFVEFLSGGSLMLMLFFVAVLSLILGMGLPTTANYIVVSSLMAPVIVSLGAANGLIVPLIAVHMFVFYFGILADDTPPVGLAAFAAAAISRGDPIMTGVQGFMYDIRTALLPFLFIFNTDLLLINVTFVQGIFVFIVALVAMLLFAAATQGYFLARSRLWETAALLLIAFTLFRPGYWLDQIADPYVEVQATQIFEAAEAKPSGDTLRVLVEGEELGTGQIVSKAVRLPLGEAGPSGAERLLANAGLEFRVDGDRVFVDNLEFGGFAEQNGIDFDWEVLKVEVAAERMPKEVFYLPALALLAVVVLFQRRRQTVPAF</sequence>
<evidence type="ECO:0000313" key="5">
    <source>
        <dbReference type="Proteomes" id="UP001055804"/>
    </source>
</evidence>
<comment type="subcellular location">
    <subcellularLocation>
        <location evidence="1">Cell inner membrane</location>
        <topology evidence="1">Multi-pass membrane protein</topology>
    </subcellularLocation>
</comment>
<dbReference type="InterPro" id="IPR010656">
    <property type="entry name" value="DctM"/>
</dbReference>
<dbReference type="RefSeq" id="WP_269331944.1">
    <property type="nucleotide sequence ID" value="NZ_JAMZFT010000001.1"/>
</dbReference>
<dbReference type="GO" id="GO:0022857">
    <property type="term" value="F:transmembrane transporter activity"/>
    <property type="evidence" value="ECO:0007669"/>
    <property type="project" value="UniProtKB-UniRule"/>
</dbReference>
<dbReference type="Pfam" id="PF11874">
    <property type="entry name" value="DUF3394"/>
    <property type="match status" value="1"/>
</dbReference>
<accession>A0A9J6PBX9</accession>
<keyword evidence="5" id="KW-1185">Reference proteome</keyword>
<feature type="transmembrane region" description="Helical" evidence="2">
    <location>
        <begin position="371"/>
        <end position="392"/>
    </location>
</feature>
<keyword evidence="2" id="KW-0812">Transmembrane</keyword>
<evidence type="ECO:0000259" key="3">
    <source>
        <dbReference type="Pfam" id="PF06808"/>
    </source>
</evidence>
<dbReference type="NCBIfam" id="TIGR02123">
    <property type="entry name" value="TRAP_fused"/>
    <property type="match status" value="1"/>
</dbReference>
<comment type="function">
    <text evidence="1">Part of the tripartite ATP-independent periplasmic (TRAP) transport system.</text>
</comment>
<organism evidence="4 5">
    <name type="scientific">Futiania mangrovi</name>
    <dbReference type="NCBI Taxonomy" id="2959716"/>
    <lineage>
        <taxon>Bacteria</taxon>
        <taxon>Pseudomonadati</taxon>
        <taxon>Pseudomonadota</taxon>
        <taxon>Alphaproteobacteria</taxon>
        <taxon>Futianiales</taxon>
        <taxon>Futianiaceae</taxon>
        <taxon>Futiania</taxon>
    </lineage>
</organism>
<keyword evidence="2" id="KW-0472">Membrane</keyword>
<dbReference type="InterPro" id="IPR011853">
    <property type="entry name" value="TRAP_DctM-Dct_fused"/>
</dbReference>
<reference evidence="4" key="1">
    <citation type="submission" date="2022-06" db="EMBL/GenBank/DDBJ databases">
        <title>Isolation and Genomics of Futiania mangrovii gen. nov., sp. nov., a Rare and Metabolically-versatile member in the Class Alphaproteobacteria.</title>
        <authorList>
            <person name="Liu L."/>
            <person name="Huang W.-C."/>
            <person name="Pan J."/>
            <person name="Li J."/>
            <person name="Huang Y."/>
            <person name="Du H."/>
            <person name="Liu Y."/>
            <person name="Li M."/>
        </authorList>
    </citation>
    <scope>NUCLEOTIDE SEQUENCE</scope>
    <source>
        <strain evidence="4">FT118</strain>
    </source>
</reference>
<comment type="caution">
    <text evidence="4">The sequence shown here is derived from an EMBL/GenBank/DDBJ whole genome shotgun (WGS) entry which is preliminary data.</text>
</comment>
<dbReference type="PANTHER" id="PTHR43849:SF2">
    <property type="entry name" value="BLL3936 PROTEIN"/>
    <property type="match status" value="1"/>
</dbReference>
<feature type="transmembrane region" description="Helical" evidence="2">
    <location>
        <begin position="404"/>
        <end position="425"/>
    </location>
</feature>
<keyword evidence="1" id="KW-0997">Cell inner membrane</keyword>
<keyword evidence="2" id="KW-1133">Transmembrane helix</keyword>
<dbReference type="GO" id="GO:0005886">
    <property type="term" value="C:plasma membrane"/>
    <property type="evidence" value="ECO:0007669"/>
    <property type="project" value="UniProtKB-SubCell"/>
</dbReference>
<feature type="domain" description="TRAP C4-dicarboxylate transport system permease DctM subunit" evidence="3">
    <location>
        <begin position="144"/>
        <end position="677"/>
    </location>
</feature>
<protein>
    <submittedName>
        <fullName evidence="4">TRAP transporter permease</fullName>
    </submittedName>
</protein>
<feature type="transmembrane region" description="Helical" evidence="2">
    <location>
        <begin position="308"/>
        <end position="325"/>
    </location>
</feature>
<feature type="transmembrane region" description="Helical" evidence="2">
    <location>
        <begin position="473"/>
        <end position="492"/>
    </location>
</feature>
<feature type="transmembrane region" description="Helical" evidence="2">
    <location>
        <begin position="30"/>
        <end position="49"/>
    </location>
</feature>
<dbReference type="PANTHER" id="PTHR43849">
    <property type="entry name" value="BLL3936 PROTEIN"/>
    <property type="match status" value="1"/>
</dbReference>
<keyword evidence="1" id="KW-1003">Cell membrane</keyword>
<proteinExistence type="predicted"/>
<feature type="transmembrane region" description="Helical" evidence="2">
    <location>
        <begin position="202"/>
        <end position="224"/>
    </location>
</feature>
<feature type="transmembrane region" description="Helical" evidence="2">
    <location>
        <begin position="672"/>
        <end position="698"/>
    </location>
</feature>
<dbReference type="EMBL" id="JAMZFT010000001">
    <property type="protein sequence ID" value="MCP1336025.1"/>
    <property type="molecule type" value="Genomic_DNA"/>
</dbReference>